<proteinExistence type="predicted"/>
<reference evidence="4 5" key="1">
    <citation type="submission" date="2018-10" db="EMBL/GenBank/DDBJ databases">
        <title>Sequencing the genomes of 1000 actinobacteria strains.</title>
        <authorList>
            <person name="Klenk H.-P."/>
        </authorList>
    </citation>
    <scope>NUCLEOTIDE SEQUENCE [LARGE SCALE GENOMIC DNA]</scope>
    <source>
        <strain evidence="4 5">DSM 44343</strain>
    </source>
</reference>
<dbReference type="Pfam" id="PF13399">
    <property type="entry name" value="LytR_C"/>
    <property type="match status" value="1"/>
</dbReference>
<feature type="region of interest" description="Disordered" evidence="1">
    <location>
        <begin position="73"/>
        <end position="119"/>
    </location>
</feature>
<dbReference type="Gene3D" id="3.30.70.2390">
    <property type="match status" value="1"/>
</dbReference>
<evidence type="ECO:0000313" key="5">
    <source>
        <dbReference type="Proteomes" id="UP000274762"/>
    </source>
</evidence>
<evidence type="ECO:0000256" key="1">
    <source>
        <dbReference type="SAM" id="MobiDB-lite"/>
    </source>
</evidence>
<dbReference type="Proteomes" id="UP000274762">
    <property type="component" value="Unassembled WGS sequence"/>
</dbReference>
<protein>
    <submittedName>
        <fullName evidence="4">LytR cell envelope-related transcriptional attenuator</fullName>
    </submittedName>
</protein>
<dbReference type="EMBL" id="RBKV01000001">
    <property type="protein sequence ID" value="RKR97102.1"/>
    <property type="molecule type" value="Genomic_DNA"/>
</dbReference>
<gene>
    <name evidence="4" type="ORF">DFJ75_3967</name>
</gene>
<name>A0A495K9S0_WILMA</name>
<sequence>MTTSDRPDQPGEDPSGTGTNSPDSGTSGSRRARPPAPARSEAAHLPLRAGAMLLLAIAVVFIGLGWHSAATGDSDPEAGLEAAQSRQPTSSSPATTTSSGAETSASSSTSTSVDPDRPRVCIFNAGTVGGLGQTYRKLVDDAGWTTATPSNLQSASITENTIFYTATQQEYADQLAEELGGDISVDPRPAAFSQCQGGLVLIVVTR</sequence>
<comment type="caution">
    <text evidence="4">The sequence shown here is derived from an EMBL/GenBank/DDBJ whole genome shotgun (WGS) entry which is preliminary data.</text>
</comment>
<feature type="compositionally biased region" description="Polar residues" evidence="1">
    <location>
        <begin position="16"/>
        <end position="29"/>
    </location>
</feature>
<feature type="compositionally biased region" description="Low complexity" evidence="1">
    <location>
        <begin position="82"/>
        <end position="112"/>
    </location>
</feature>
<keyword evidence="2" id="KW-0472">Membrane</keyword>
<feature type="domain" description="LytR/CpsA/Psr regulator C-terminal" evidence="3">
    <location>
        <begin position="119"/>
        <end position="203"/>
    </location>
</feature>
<keyword evidence="2" id="KW-0812">Transmembrane</keyword>
<dbReference type="RefSeq" id="WP_245969127.1">
    <property type="nucleotide sequence ID" value="NZ_CBCRXS010000003.1"/>
</dbReference>
<keyword evidence="2" id="KW-1133">Transmembrane helix</keyword>
<dbReference type="InterPro" id="IPR027381">
    <property type="entry name" value="LytR/CpsA/Psr_C"/>
</dbReference>
<accession>A0A495K9S0</accession>
<dbReference type="AlphaFoldDB" id="A0A495K9S0"/>
<feature type="region of interest" description="Disordered" evidence="1">
    <location>
        <begin position="1"/>
        <end position="41"/>
    </location>
</feature>
<feature type="transmembrane region" description="Helical" evidence="2">
    <location>
        <begin position="45"/>
        <end position="66"/>
    </location>
</feature>
<organism evidence="4 5">
    <name type="scientific">Williamsia marianensis</name>
    <dbReference type="NCBI Taxonomy" id="85044"/>
    <lineage>
        <taxon>Bacteria</taxon>
        <taxon>Bacillati</taxon>
        <taxon>Actinomycetota</taxon>
        <taxon>Actinomycetes</taxon>
        <taxon>Mycobacteriales</taxon>
        <taxon>Nocardiaceae</taxon>
        <taxon>Williamsia</taxon>
    </lineage>
</organism>
<evidence type="ECO:0000256" key="2">
    <source>
        <dbReference type="SAM" id="Phobius"/>
    </source>
</evidence>
<evidence type="ECO:0000259" key="3">
    <source>
        <dbReference type="Pfam" id="PF13399"/>
    </source>
</evidence>
<evidence type="ECO:0000313" key="4">
    <source>
        <dbReference type="EMBL" id="RKR97102.1"/>
    </source>
</evidence>